<dbReference type="Pfam" id="PF13673">
    <property type="entry name" value="Acetyltransf_10"/>
    <property type="match status" value="1"/>
</dbReference>
<proteinExistence type="predicted"/>
<dbReference type="GO" id="GO:0016746">
    <property type="term" value="F:acyltransferase activity"/>
    <property type="evidence" value="ECO:0007669"/>
    <property type="project" value="UniProtKB-KW"/>
</dbReference>
<dbReference type="Gene3D" id="3.40.630.30">
    <property type="match status" value="1"/>
</dbReference>
<dbReference type="NCBIfam" id="NF007644">
    <property type="entry name" value="PRK10314.1"/>
    <property type="match status" value="1"/>
</dbReference>
<keyword evidence="3" id="KW-1185">Reference proteome</keyword>
<dbReference type="PROSITE" id="PS51186">
    <property type="entry name" value="GNAT"/>
    <property type="match status" value="1"/>
</dbReference>
<reference evidence="2 3" key="1">
    <citation type="submission" date="2019-04" db="EMBL/GenBank/DDBJ databases">
        <authorList>
            <person name="Li M."/>
            <person name="Gao C."/>
        </authorList>
    </citation>
    <scope>NUCLEOTIDE SEQUENCE [LARGE SCALE GENOMIC DNA]</scope>
    <source>
        <strain evidence="2 3">BGMRC 2031</strain>
    </source>
</reference>
<gene>
    <name evidence="2" type="ORF">FCN80_18635</name>
</gene>
<keyword evidence="2" id="KW-0012">Acyltransferase</keyword>
<dbReference type="Proteomes" id="UP000305202">
    <property type="component" value="Unassembled WGS sequence"/>
</dbReference>
<dbReference type="EMBL" id="SZPQ01000031">
    <property type="protein sequence ID" value="TKI04231.1"/>
    <property type="molecule type" value="Genomic_DNA"/>
</dbReference>
<dbReference type="InterPro" id="IPR000182">
    <property type="entry name" value="GNAT_dom"/>
</dbReference>
<dbReference type="EC" id="2.3.1.-" evidence="2"/>
<evidence type="ECO:0000259" key="1">
    <source>
        <dbReference type="PROSITE" id="PS51186"/>
    </source>
</evidence>
<evidence type="ECO:0000313" key="2">
    <source>
        <dbReference type="EMBL" id="TKI04231.1"/>
    </source>
</evidence>
<comment type="caution">
    <text evidence="2">The sequence shown here is derived from an EMBL/GenBank/DDBJ whole genome shotgun (WGS) entry which is preliminary data.</text>
</comment>
<dbReference type="RefSeq" id="WP_136991671.1">
    <property type="nucleotide sequence ID" value="NZ_SZPQ01000031.1"/>
</dbReference>
<dbReference type="InterPro" id="IPR016181">
    <property type="entry name" value="Acyl_CoA_acyltransferase"/>
</dbReference>
<feature type="domain" description="N-acetyltransferase" evidence="1">
    <location>
        <begin position="8"/>
        <end position="148"/>
    </location>
</feature>
<keyword evidence="2" id="KW-0808">Transferase</keyword>
<evidence type="ECO:0000313" key="3">
    <source>
        <dbReference type="Proteomes" id="UP000305202"/>
    </source>
</evidence>
<dbReference type="SUPFAM" id="SSF55729">
    <property type="entry name" value="Acyl-CoA N-acyltransferases (Nat)"/>
    <property type="match status" value="1"/>
</dbReference>
<protein>
    <submittedName>
        <fullName evidence="2">GNAT family N-acetyltransferase</fullName>
        <ecNumber evidence="2">2.3.1.-</ecNumber>
    </submittedName>
</protein>
<name>A0ABY2SGH9_9HYPH</name>
<accession>A0ABY2SGH9</accession>
<organism evidence="2 3">
    <name type="scientific">Martelella alba</name>
    <dbReference type="NCBI Taxonomy" id="2590451"/>
    <lineage>
        <taxon>Bacteria</taxon>
        <taxon>Pseudomonadati</taxon>
        <taxon>Pseudomonadota</taxon>
        <taxon>Alphaproteobacteria</taxon>
        <taxon>Hyphomicrobiales</taxon>
        <taxon>Aurantimonadaceae</taxon>
        <taxon>Martelella</taxon>
    </lineage>
</organism>
<sequence>MNLVWHHWRHQELTTRQLYDILALRCAVFVVEQNCPYQDLDGQDLVGDNRHVAGYLDGRLAACARILTQGPHLVIGRVIVAAHARGCNLGYRLMEQTLAVCAANWPERIIHLSAQAHLQKFYSRFGFQPVTDVYVEDGIPHIGMDKRP</sequence>